<proteinExistence type="predicted"/>
<dbReference type="EMBL" id="JAUSQU010000001">
    <property type="protein sequence ID" value="MDP9845214.1"/>
    <property type="molecule type" value="Genomic_DNA"/>
</dbReference>
<gene>
    <name evidence="1" type="ORF">J2853_004425</name>
</gene>
<reference evidence="1 2" key="1">
    <citation type="submission" date="2023-07" db="EMBL/GenBank/DDBJ databases">
        <title>Sequencing the genomes of 1000 actinobacteria strains.</title>
        <authorList>
            <person name="Klenk H.-P."/>
        </authorList>
    </citation>
    <scope>NUCLEOTIDE SEQUENCE [LARGE SCALE GENOMIC DNA]</scope>
    <source>
        <strain evidence="1 2">DSM 46740</strain>
    </source>
</reference>
<evidence type="ECO:0000313" key="1">
    <source>
        <dbReference type="EMBL" id="MDP9845214.1"/>
    </source>
</evidence>
<dbReference type="RefSeq" id="WP_307560675.1">
    <property type="nucleotide sequence ID" value="NZ_JAUSQU010000001.1"/>
</dbReference>
<dbReference type="Proteomes" id="UP001225356">
    <property type="component" value="Unassembled WGS sequence"/>
</dbReference>
<protein>
    <recommendedName>
        <fullName evidence="3">HPr kinase</fullName>
    </recommendedName>
</protein>
<organism evidence="1 2">
    <name type="scientific">Streptosporangium lutulentum</name>
    <dbReference type="NCBI Taxonomy" id="1461250"/>
    <lineage>
        <taxon>Bacteria</taxon>
        <taxon>Bacillati</taxon>
        <taxon>Actinomycetota</taxon>
        <taxon>Actinomycetes</taxon>
        <taxon>Streptosporangiales</taxon>
        <taxon>Streptosporangiaceae</taxon>
        <taxon>Streptosporangium</taxon>
    </lineage>
</organism>
<sequence length="365" mass="39160">MNTHIDLTCHAGDVPLTVMSTPADHDALARHFTDYLADRIGELQLPGHQIHVHTDPGLFRTAMATFTDLAVTTAQPVPGVILSEGRIGTAGRCYTVASDVLEGRPGAWAVQIEGPVIDLYVAEQTAAPKYALRVIREVMLRTYESAGGIVFHAAGLDIAGRTVMICANRGAGKTTTLAALLHGLGGRGSLLSNDRLIIHEQRRVVAIPLPVPVARGTLEAFPELLAAVPAGEADALPRRFGTRDKTALSARTFATAFGSRLVPGSALQILLVPRLTDTDHPPQARRLAPAEALQVLTEACFTPADEFWRPWLIHRTLDDAELAKAARAACARLAVSVPCFQVEYGVRGPMSRFHHVLADLIGDLL</sequence>
<keyword evidence="2" id="KW-1185">Reference proteome</keyword>
<name>A0ABT9QH11_9ACTN</name>
<comment type="caution">
    <text evidence="1">The sequence shown here is derived from an EMBL/GenBank/DDBJ whole genome shotgun (WGS) entry which is preliminary data.</text>
</comment>
<dbReference type="InterPro" id="IPR027417">
    <property type="entry name" value="P-loop_NTPase"/>
</dbReference>
<accession>A0ABT9QH11</accession>
<dbReference type="Gene3D" id="3.40.50.300">
    <property type="entry name" value="P-loop containing nucleotide triphosphate hydrolases"/>
    <property type="match status" value="1"/>
</dbReference>
<dbReference type="SUPFAM" id="SSF53795">
    <property type="entry name" value="PEP carboxykinase-like"/>
    <property type="match status" value="1"/>
</dbReference>
<evidence type="ECO:0000313" key="2">
    <source>
        <dbReference type="Proteomes" id="UP001225356"/>
    </source>
</evidence>
<evidence type="ECO:0008006" key="3">
    <source>
        <dbReference type="Google" id="ProtNLM"/>
    </source>
</evidence>